<dbReference type="InterPro" id="IPR020846">
    <property type="entry name" value="MFS_dom"/>
</dbReference>
<protein>
    <submittedName>
        <fullName evidence="8">MFS general substrate transporter</fullName>
    </submittedName>
</protein>
<dbReference type="AlphaFoldDB" id="A0A2J6SY38"/>
<keyword evidence="2 6" id="KW-0812">Transmembrane</keyword>
<evidence type="ECO:0000313" key="9">
    <source>
        <dbReference type="Proteomes" id="UP000235371"/>
    </source>
</evidence>
<feature type="transmembrane region" description="Helical" evidence="6">
    <location>
        <begin position="354"/>
        <end position="371"/>
    </location>
</feature>
<feature type="compositionally biased region" description="Basic and acidic residues" evidence="5">
    <location>
        <begin position="34"/>
        <end position="56"/>
    </location>
</feature>
<gene>
    <name evidence="8" type="ORF">K444DRAFT_616734</name>
</gene>
<keyword evidence="3 6" id="KW-1133">Transmembrane helix</keyword>
<dbReference type="GO" id="GO:0022857">
    <property type="term" value="F:transmembrane transporter activity"/>
    <property type="evidence" value="ECO:0007669"/>
    <property type="project" value="InterPro"/>
</dbReference>
<proteinExistence type="predicted"/>
<evidence type="ECO:0000256" key="6">
    <source>
        <dbReference type="SAM" id="Phobius"/>
    </source>
</evidence>
<accession>A0A2J6SY38</accession>
<dbReference type="FunCoup" id="A0A2J6SY38">
    <property type="interactions" value="89"/>
</dbReference>
<evidence type="ECO:0000256" key="3">
    <source>
        <dbReference type="ARBA" id="ARBA00022989"/>
    </source>
</evidence>
<dbReference type="InterPro" id="IPR036259">
    <property type="entry name" value="MFS_trans_sf"/>
</dbReference>
<feature type="compositionally biased region" description="Low complexity" evidence="5">
    <location>
        <begin position="1"/>
        <end position="18"/>
    </location>
</feature>
<evidence type="ECO:0000256" key="5">
    <source>
        <dbReference type="SAM" id="MobiDB-lite"/>
    </source>
</evidence>
<dbReference type="FunFam" id="1.20.1720.10:FF:000012">
    <property type="entry name" value="MFS toxin efflux pump (AflT)"/>
    <property type="match status" value="1"/>
</dbReference>
<feature type="transmembrane region" description="Helical" evidence="6">
    <location>
        <begin position="224"/>
        <end position="244"/>
    </location>
</feature>
<feature type="transmembrane region" description="Helical" evidence="6">
    <location>
        <begin position="313"/>
        <end position="333"/>
    </location>
</feature>
<evidence type="ECO:0000313" key="8">
    <source>
        <dbReference type="EMBL" id="PMD55674.1"/>
    </source>
</evidence>
<sequence>MASYSSPSEPSAAATEPAVLPSSTAEYVPATPADDEKHNPTSPVDDEKRHSTDRRPSLNHHASSPIPAEAPALGAVGFVLEDEEKADAAATAFKHHQSSPPAPHEHGTGQEKKGPHLVEENGVAAPATGTTTDTEETQVGSEGDAEEEVVFPGNTQLALLTFGLCVATFTVALDNTIIATAIPKITSVFDSLQDVGWYGSSYLLTTTALQPSFGRIYTYFNVKWVYMFALVLFEFGSVICAAAKNSVMLIVGRAIAGAGASALFSGAMTIIGFTVPLKKRPIYMASIASMFGIASVVGPLLGGVFTDKLTWRWCFWINLPFGAIALVTVFIFFKPPERKSSGLTTKEKILEIDLVGAVFLICAIVCLLLALQWGGSKYPWKDSNVWGCILGFGLLIIIFIVQQFRRGERATIPPRIFGQRTVLWACLYSAFMSMGLYTHIFYLPFYFQAVKGTTAEQSGIRTIPYLGSIIISSIIVGGGITAIGWYKPFMIVGGAIFTVGAGMIYTLQVPSGAAKWIGYQLLSGFGAGGGVQIPFIAVQVVLSAKDMPTGNAIAIFFNSLGGAIAISIAQNIFTNGLTANLPKDAPGVDPQIVIGAGAAYLRHVIKPEQLPGVLLAYMAGLKQAFVISIACGAIGTICACFVEWKSVKGKKLVPTAA</sequence>
<dbReference type="CDD" id="cd17502">
    <property type="entry name" value="MFS_Azr1_MDR_like"/>
    <property type="match status" value="1"/>
</dbReference>
<feature type="transmembrane region" description="Helical" evidence="6">
    <location>
        <begin position="463"/>
        <end position="482"/>
    </location>
</feature>
<dbReference type="OrthoDB" id="10021397at2759"/>
<dbReference type="GeneID" id="36589056"/>
<feature type="transmembrane region" description="Helical" evidence="6">
    <location>
        <begin position="282"/>
        <end position="301"/>
    </location>
</feature>
<dbReference type="FunFam" id="1.20.1250.20:FF:000196">
    <property type="entry name" value="MFS toxin efflux pump (AflT)"/>
    <property type="match status" value="1"/>
</dbReference>
<dbReference type="SUPFAM" id="SSF103473">
    <property type="entry name" value="MFS general substrate transporter"/>
    <property type="match status" value="1"/>
</dbReference>
<dbReference type="InterPro" id="IPR011701">
    <property type="entry name" value="MFS"/>
</dbReference>
<feature type="compositionally biased region" description="Basic and acidic residues" evidence="5">
    <location>
        <begin position="103"/>
        <end position="114"/>
    </location>
</feature>
<feature type="transmembrane region" description="Helical" evidence="6">
    <location>
        <begin position="624"/>
        <end position="642"/>
    </location>
</feature>
<evidence type="ECO:0000256" key="4">
    <source>
        <dbReference type="ARBA" id="ARBA00023136"/>
    </source>
</evidence>
<dbReference type="PANTHER" id="PTHR23501:SF198">
    <property type="entry name" value="AZOLE RESISTANCE PROTEIN 1-RELATED"/>
    <property type="match status" value="1"/>
</dbReference>
<feature type="transmembrane region" description="Helical" evidence="6">
    <location>
        <begin position="489"/>
        <end position="507"/>
    </location>
</feature>
<dbReference type="InParanoid" id="A0A2J6SY38"/>
<keyword evidence="9" id="KW-1185">Reference proteome</keyword>
<name>A0A2J6SY38_9HELO</name>
<feature type="transmembrane region" description="Helical" evidence="6">
    <location>
        <begin position="519"/>
        <end position="542"/>
    </location>
</feature>
<comment type="subcellular location">
    <subcellularLocation>
        <location evidence="1">Membrane</location>
        <topology evidence="1">Multi-pass membrane protein</topology>
    </subcellularLocation>
</comment>
<reference evidence="8 9" key="1">
    <citation type="submission" date="2016-04" db="EMBL/GenBank/DDBJ databases">
        <title>A degradative enzymes factory behind the ericoid mycorrhizal symbiosis.</title>
        <authorList>
            <consortium name="DOE Joint Genome Institute"/>
            <person name="Martino E."/>
            <person name="Morin E."/>
            <person name="Grelet G."/>
            <person name="Kuo A."/>
            <person name="Kohler A."/>
            <person name="Daghino S."/>
            <person name="Barry K."/>
            <person name="Choi C."/>
            <person name="Cichocki N."/>
            <person name="Clum A."/>
            <person name="Copeland A."/>
            <person name="Hainaut M."/>
            <person name="Haridas S."/>
            <person name="Labutti K."/>
            <person name="Lindquist E."/>
            <person name="Lipzen A."/>
            <person name="Khouja H.-R."/>
            <person name="Murat C."/>
            <person name="Ohm R."/>
            <person name="Olson A."/>
            <person name="Spatafora J."/>
            <person name="Veneault-Fourrey C."/>
            <person name="Henrissat B."/>
            <person name="Grigoriev I."/>
            <person name="Martin F."/>
            <person name="Perotto S."/>
        </authorList>
    </citation>
    <scope>NUCLEOTIDE SEQUENCE [LARGE SCALE GENOMIC DNA]</scope>
    <source>
        <strain evidence="8 9">E</strain>
    </source>
</reference>
<dbReference type="PANTHER" id="PTHR23501">
    <property type="entry name" value="MAJOR FACILITATOR SUPERFAMILY"/>
    <property type="match status" value="1"/>
</dbReference>
<organism evidence="8 9">
    <name type="scientific">Hyaloscypha bicolor E</name>
    <dbReference type="NCBI Taxonomy" id="1095630"/>
    <lineage>
        <taxon>Eukaryota</taxon>
        <taxon>Fungi</taxon>
        <taxon>Dikarya</taxon>
        <taxon>Ascomycota</taxon>
        <taxon>Pezizomycotina</taxon>
        <taxon>Leotiomycetes</taxon>
        <taxon>Helotiales</taxon>
        <taxon>Hyaloscyphaceae</taxon>
        <taxon>Hyaloscypha</taxon>
        <taxon>Hyaloscypha bicolor</taxon>
    </lineage>
</organism>
<feature type="transmembrane region" description="Helical" evidence="6">
    <location>
        <begin position="250"/>
        <end position="275"/>
    </location>
</feature>
<keyword evidence="4 6" id="KW-0472">Membrane</keyword>
<evidence type="ECO:0000259" key="7">
    <source>
        <dbReference type="PROSITE" id="PS50850"/>
    </source>
</evidence>
<feature type="transmembrane region" description="Helical" evidence="6">
    <location>
        <begin position="554"/>
        <end position="573"/>
    </location>
</feature>
<dbReference type="RefSeq" id="XP_024732578.1">
    <property type="nucleotide sequence ID" value="XM_024880979.1"/>
</dbReference>
<evidence type="ECO:0000256" key="1">
    <source>
        <dbReference type="ARBA" id="ARBA00004141"/>
    </source>
</evidence>
<feature type="region of interest" description="Disordered" evidence="5">
    <location>
        <begin position="1"/>
        <end position="70"/>
    </location>
</feature>
<feature type="region of interest" description="Disordered" evidence="5">
    <location>
        <begin position="87"/>
        <end position="114"/>
    </location>
</feature>
<evidence type="ECO:0000256" key="2">
    <source>
        <dbReference type="ARBA" id="ARBA00022692"/>
    </source>
</evidence>
<feature type="transmembrane region" description="Helical" evidence="6">
    <location>
        <begin position="383"/>
        <end position="401"/>
    </location>
</feature>
<dbReference type="EMBL" id="KZ613854">
    <property type="protein sequence ID" value="PMD55674.1"/>
    <property type="molecule type" value="Genomic_DNA"/>
</dbReference>
<feature type="transmembrane region" description="Helical" evidence="6">
    <location>
        <begin position="422"/>
        <end position="443"/>
    </location>
</feature>
<feature type="domain" description="Major facilitator superfamily (MFS) profile" evidence="7">
    <location>
        <begin position="160"/>
        <end position="647"/>
    </location>
</feature>
<dbReference type="PRINTS" id="PR01036">
    <property type="entry name" value="TCRTETB"/>
</dbReference>
<dbReference type="Pfam" id="PF07690">
    <property type="entry name" value="MFS_1"/>
    <property type="match status" value="1"/>
</dbReference>
<dbReference type="Proteomes" id="UP000235371">
    <property type="component" value="Unassembled WGS sequence"/>
</dbReference>
<dbReference type="Gene3D" id="1.20.1250.20">
    <property type="entry name" value="MFS general substrate transporter like domains"/>
    <property type="match status" value="2"/>
</dbReference>
<dbReference type="GO" id="GO:0005886">
    <property type="term" value="C:plasma membrane"/>
    <property type="evidence" value="ECO:0007669"/>
    <property type="project" value="TreeGrafter"/>
</dbReference>
<dbReference type="PROSITE" id="PS50850">
    <property type="entry name" value="MFS"/>
    <property type="match status" value="1"/>
</dbReference>